<reference evidence="12 13" key="1">
    <citation type="journal article" date="2019" name="Sci. Rep.">
        <title>Comparative genomics of chytrid fungi reveal insights into the obligate biotrophic and pathogenic lifestyle of Synchytrium endobioticum.</title>
        <authorList>
            <person name="van de Vossenberg B.T.L.H."/>
            <person name="Warris S."/>
            <person name="Nguyen H.D.T."/>
            <person name="van Gent-Pelzer M.P.E."/>
            <person name="Joly D.L."/>
            <person name="van de Geest H.C."/>
            <person name="Bonants P.J.M."/>
            <person name="Smith D.S."/>
            <person name="Levesque C.A."/>
            <person name="van der Lee T.A.J."/>
        </authorList>
    </citation>
    <scope>NUCLEOTIDE SEQUENCE [LARGE SCALE GENOMIC DNA]</scope>
    <source>
        <strain evidence="12 13">CBS 675.73</strain>
    </source>
</reference>
<feature type="coiled-coil region" evidence="8">
    <location>
        <begin position="876"/>
        <end position="1012"/>
    </location>
</feature>
<dbReference type="PANTHER" id="PTHR13140">
    <property type="entry name" value="MYOSIN"/>
    <property type="match status" value="1"/>
</dbReference>
<dbReference type="GO" id="GO:0016020">
    <property type="term" value="C:membrane"/>
    <property type="evidence" value="ECO:0007669"/>
    <property type="project" value="TreeGrafter"/>
</dbReference>
<evidence type="ECO:0000313" key="13">
    <source>
        <dbReference type="Proteomes" id="UP000320333"/>
    </source>
</evidence>
<feature type="region of interest" description="Disordered" evidence="9">
    <location>
        <begin position="1033"/>
        <end position="1069"/>
    </location>
</feature>
<evidence type="ECO:0000256" key="9">
    <source>
        <dbReference type="SAM" id="MobiDB-lite"/>
    </source>
</evidence>
<feature type="region of interest" description="Disordered" evidence="9">
    <location>
        <begin position="1123"/>
        <end position="1146"/>
    </location>
</feature>
<evidence type="ECO:0000256" key="2">
    <source>
        <dbReference type="ARBA" id="ARBA00022840"/>
    </source>
</evidence>
<feature type="compositionally biased region" description="Polar residues" evidence="9">
    <location>
        <begin position="1127"/>
        <end position="1146"/>
    </location>
</feature>
<dbReference type="Pfam" id="PF00063">
    <property type="entry name" value="Myosin_head"/>
    <property type="match status" value="1"/>
</dbReference>
<dbReference type="OrthoDB" id="2108276at2759"/>
<dbReference type="Gene3D" id="1.20.58.530">
    <property type="match status" value="1"/>
</dbReference>
<evidence type="ECO:0000313" key="12">
    <source>
        <dbReference type="EMBL" id="TPX76580.1"/>
    </source>
</evidence>
<dbReference type="PRINTS" id="PR00193">
    <property type="entry name" value="MYOSINHEAVY"/>
</dbReference>
<comment type="caution">
    <text evidence="12">The sequence shown here is derived from an EMBL/GenBank/DDBJ whole genome shotgun (WGS) entry which is preliminary data.</text>
</comment>
<dbReference type="GO" id="GO:0000146">
    <property type="term" value="F:microfilament motor activity"/>
    <property type="evidence" value="ECO:0007669"/>
    <property type="project" value="TreeGrafter"/>
</dbReference>
<dbReference type="GO" id="GO:0005524">
    <property type="term" value="F:ATP binding"/>
    <property type="evidence" value="ECO:0007669"/>
    <property type="project" value="UniProtKB-UniRule"/>
</dbReference>
<feature type="region of interest" description="Actin-binding" evidence="7">
    <location>
        <begin position="715"/>
        <end position="737"/>
    </location>
</feature>
<dbReference type="Gene3D" id="1.20.5.4820">
    <property type="match status" value="1"/>
</dbReference>
<dbReference type="Gene3D" id="1.10.10.820">
    <property type="match status" value="1"/>
</dbReference>
<evidence type="ECO:0000256" key="6">
    <source>
        <dbReference type="ARBA" id="ARBA00023203"/>
    </source>
</evidence>
<sequence>MSAGPPAPPPSQTPGGSNEQLAKALQDYKKGYYGYFEDKTDGWIMGVVTADASISEGSLSVSFRIEGGEVGPIHIVSPSLIPLRSPLQTREIDVPVSALETLPPLKNPDNMDYVDDLSQLSYLHEPAVFSAIKNRFLHKMDPKIYTYSGMALIAMNPFAKVDIYSEDIMKEYAGVSREAMQPHIYGIAEECYRAMLTGKDQSVIVSGESGAGKTQSTKYIMQYLAVVDSLSKARSEAKILKSETEDAVLASNPILESFGNAKTTRNDNSSRFGKFVELFFSDRDSHSVRITGAKIRTYLLERSRLIFQPESERNYHIFYQLCAAAPAAEKKRLSLDRWESFHYLNQGRAGVVKTINDIHDFKDTQDALSTVGIPVESQWDIFKICAALLHLGNVKVKPAEKDGSLDKSESSIANDDSALDTFTTLLGIKKADFVQCVTKKQTTIRNDTMVTSLSVDLANVTRDSVTKAIYTKLFDWLVRIINRDLKRESVHGQNFIGVLDIYGFVVVNASLNNLNTHNEKRRFEHFAVNSFEQFCINYANEKLQQEFTKHVFRLEQEEYIREGLENWTMIQFSDNQPCIDLIEGKVGILSILDDKSKVQNTKDEEFIDSMNKTLANPTQKYYIKAKFGNDTFTVKHYAVNVTYTAAGFIDKNKDSVSDEMKDVLRASTNSFFKEIFSPDQSATEEPAYASSDKTRMRRSTLKSKSTLGSMFKSSLEELMETIRATEGHYIRCIKPNMAKTAFGFEGPAVLAQLKACGVLETIKISNEGFPSKLTYEEFAEGYYTLINSDFWESKDKRDVCKRIISPLIDSSKYRFGKTKIFFKSGQIAFFDARRRERVIFLMNYGQKNIRRFLQRTKYKETLVAISDMQMHAQRYIAEKKLAKLRHEAALRKAEEERKRLLAEQEAARKHESIVLLQSCVRRRNAFSVRQKLKQEAKNAEKNAERFKEKASSLENKVVSLAAESAAKQTEIQDLATRNVALSKDLDTAKYALVAAQERIQMLESELESVKRDTHDLHASSGYLNGRMSVSTESGVSMAKSPSRAGRHGLSRAPSLKRSNSIVSKEHQSELKALRAENDALKMMLDGNRVSTVTAGSSGMKRAPTMTRGKSIYSGDIMELAERERQKNGNSASSTQEMIQQRTTSIPENAKALSHRIEVLGREMFINDICDALITKVQIPMRIGNDPLYKRDVHFPSHILGCLFAVEMDLGMVIELYDFCEGVVEAFQEKAKVDGNSRAIMCFLISNACELLGIVSGLQESESKKPNNRANMNILSKIRASVYGLLDIDLLSVFLANAIKEVIPLSAPALLETQDLAEFYIAAAPKTTWFGAAEEFANDGLAKLNMFLVDVGVTLRTYMVENSLYQFIMMEILRTVGMTSFNDLLQRKNFLCPNRAIQIENNVNTVISWYTAVGLDAAPSLTILKEASKIAMLQKTSASDIQAVYSVVNQLNANQVQQLLTVCYNPSPAPDNVDIPISLEFREVVRSHATASKTTDILAIGLTKQDQPLTVGNVHILDKYVPPSVILPEEYVQLLQ</sequence>
<name>A0A507FLJ2_9FUNG</name>
<keyword evidence="13" id="KW-1185">Reference proteome</keyword>
<keyword evidence="4 7" id="KW-0518">Myosin</keyword>
<dbReference type="Gene3D" id="3.40.850.10">
    <property type="entry name" value="Kinesin motor domain"/>
    <property type="match status" value="1"/>
</dbReference>
<evidence type="ECO:0000259" key="11">
    <source>
        <dbReference type="PROSITE" id="PS51456"/>
    </source>
</evidence>
<comment type="similarity">
    <text evidence="7">Belongs to the TRAFAC class myosin-kinesin ATPase superfamily. Myosin family.</text>
</comment>
<evidence type="ECO:0000256" key="4">
    <source>
        <dbReference type="ARBA" id="ARBA00023123"/>
    </source>
</evidence>
<protein>
    <recommendedName>
        <fullName evidence="14">Myosin motor domain-containing protein</fullName>
    </recommendedName>
</protein>
<evidence type="ECO:0000256" key="5">
    <source>
        <dbReference type="ARBA" id="ARBA00023175"/>
    </source>
</evidence>
<evidence type="ECO:0000256" key="8">
    <source>
        <dbReference type="SAM" id="Coils"/>
    </source>
</evidence>
<dbReference type="InterPro" id="IPR027417">
    <property type="entry name" value="P-loop_NTPase"/>
</dbReference>
<dbReference type="PANTHER" id="PTHR13140:SF706">
    <property type="entry name" value="DILUTE CLASS UNCONVENTIONAL MYOSIN, ISOFORM C"/>
    <property type="match status" value="1"/>
</dbReference>
<keyword evidence="2 7" id="KW-0067">ATP-binding</keyword>
<dbReference type="Gene3D" id="1.20.120.720">
    <property type="entry name" value="Myosin VI head, motor domain, U50 subdomain"/>
    <property type="match status" value="1"/>
</dbReference>
<dbReference type="FunFam" id="1.10.10.820:FF:000001">
    <property type="entry name" value="Myosin heavy chain"/>
    <property type="match status" value="1"/>
</dbReference>
<evidence type="ECO:0000256" key="1">
    <source>
        <dbReference type="ARBA" id="ARBA00022741"/>
    </source>
</evidence>
<evidence type="ECO:0000256" key="7">
    <source>
        <dbReference type="PROSITE-ProRule" id="PRU00782"/>
    </source>
</evidence>
<keyword evidence="5 7" id="KW-0505">Motor protein</keyword>
<dbReference type="InterPro" id="IPR002710">
    <property type="entry name" value="Dilute_dom"/>
</dbReference>
<keyword evidence="6 7" id="KW-0009">Actin-binding</keyword>
<dbReference type="Pfam" id="PF01843">
    <property type="entry name" value="DIL"/>
    <property type="match status" value="1"/>
</dbReference>
<dbReference type="GO" id="GO:0007015">
    <property type="term" value="P:actin filament organization"/>
    <property type="evidence" value="ECO:0007669"/>
    <property type="project" value="TreeGrafter"/>
</dbReference>
<dbReference type="GO" id="GO:0005737">
    <property type="term" value="C:cytoplasm"/>
    <property type="evidence" value="ECO:0007669"/>
    <property type="project" value="TreeGrafter"/>
</dbReference>
<dbReference type="PROSITE" id="PS51126">
    <property type="entry name" value="DILUTE"/>
    <property type="match status" value="1"/>
</dbReference>
<dbReference type="Proteomes" id="UP000320333">
    <property type="component" value="Unassembled WGS sequence"/>
</dbReference>
<dbReference type="InterPro" id="IPR036961">
    <property type="entry name" value="Kinesin_motor_dom_sf"/>
</dbReference>
<dbReference type="InterPro" id="IPR001609">
    <property type="entry name" value="Myosin_head_motor_dom-like"/>
</dbReference>
<evidence type="ECO:0000256" key="3">
    <source>
        <dbReference type="ARBA" id="ARBA00023054"/>
    </source>
</evidence>
<organism evidence="12 13">
    <name type="scientific">Chytriomyces confervae</name>
    <dbReference type="NCBI Taxonomy" id="246404"/>
    <lineage>
        <taxon>Eukaryota</taxon>
        <taxon>Fungi</taxon>
        <taxon>Fungi incertae sedis</taxon>
        <taxon>Chytridiomycota</taxon>
        <taxon>Chytridiomycota incertae sedis</taxon>
        <taxon>Chytridiomycetes</taxon>
        <taxon>Chytridiales</taxon>
        <taxon>Chytriomycetaceae</taxon>
        <taxon>Chytriomyces</taxon>
    </lineage>
</organism>
<gene>
    <name evidence="12" type="ORF">CcCBS67573_g02129</name>
</gene>
<keyword evidence="3 8" id="KW-0175">Coiled coil</keyword>
<dbReference type="STRING" id="246404.A0A507FLJ2"/>
<feature type="domain" description="Myosin motor" evidence="11">
    <location>
        <begin position="112"/>
        <end position="835"/>
    </location>
</feature>
<feature type="binding site" evidence="7">
    <location>
        <begin position="207"/>
        <end position="214"/>
    </location>
    <ligand>
        <name>ATP</name>
        <dbReference type="ChEBI" id="CHEBI:30616"/>
    </ligand>
</feature>
<dbReference type="PROSITE" id="PS51456">
    <property type="entry name" value="MYOSIN_MOTOR"/>
    <property type="match status" value="1"/>
</dbReference>
<dbReference type="SMART" id="SM00242">
    <property type="entry name" value="MYSc"/>
    <property type="match status" value="1"/>
</dbReference>
<dbReference type="GO" id="GO:0016459">
    <property type="term" value="C:myosin complex"/>
    <property type="evidence" value="ECO:0007669"/>
    <property type="project" value="UniProtKB-KW"/>
</dbReference>
<dbReference type="EMBL" id="QEAP01000042">
    <property type="protein sequence ID" value="TPX76580.1"/>
    <property type="molecule type" value="Genomic_DNA"/>
</dbReference>
<accession>A0A507FLJ2</accession>
<evidence type="ECO:0008006" key="14">
    <source>
        <dbReference type="Google" id="ProtNLM"/>
    </source>
</evidence>
<dbReference type="SMART" id="SM01132">
    <property type="entry name" value="DIL"/>
    <property type="match status" value="1"/>
</dbReference>
<proteinExistence type="inferred from homology"/>
<keyword evidence="1 7" id="KW-0547">Nucleotide-binding</keyword>
<dbReference type="GO" id="GO:0051015">
    <property type="term" value="F:actin filament binding"/>
    <property type="evidence" value="ECO:0007669"/>
    <property type="project" value="TreeGrafter"/>
</dbReference>
<dbReference type="SUPFAM" id="SSF52540">
    <property type="entry name" value="P-loop containing nucleoside triphosphate hydrolases"/>
    <property type="match status" value="1"/>
</dbReference>
<feature type="domain" description="Dilute" evidence="10">
    <location>
        <begin position="1236"/>
        <end position="1486"/>
    </location>
</feature>
<evidence type="ECO:0000259" key="10">
    <source>
        <dbReference type="PROSITE" id="PS51126"/>
    </source>
</evidence>